<evidence type="ECO:0000313" key="2">
    <source>
        <dbReference type="Proteomes" id="UP000800040"/>
    </source>
</evidence>
<dbReference type="AlphaFoldDB" id="A0A6A5K1C5"/>
<organism evidence="1 2">
    <name type="scientific">Decorospora gaudefroyi</name>
    <dbReference type="NCBI Taxonomy" id="184978"/>
    <lineage>
        <taxon>Eukaryota</taxon>
        <taxon>Fungi</taxon>
        <taxon>Dikarya</taxon>
        <taxon>Ascomycota</taxon>
        <taxon>Pezizomycotina</taxon>
        <taxon>Dothideomycetes</taxon>
        <taxon>Pleosporomycetidae</taxon>
        <taxon>Pleosporales</taxon>
        <taxon>Pleosporineae</taxon>
        <taxon>Pleosporaceae</taxon>
        <taxon>Decorospora</taxon>
    </lineage>
</organism>
<protein>
    <submittedName>
        <fullName evidence="1">Uncharacterized protein</fullName>
    </submittedName>
</protein>
<dbReference type="Proteomes" id="UP000800040">
    <property type="component" value="Unassembled WGS sequence"/>
</dbReference>
<name>A0A6A5K1C5_9PLEO</name>
<reference evidence="1" key="1">
    <citation type="submission" date="2020-01" db="EMBL/GenBank/DDBJ databases">
        <authorList>
            <consortium name="DOE Joint Genome Institute"/>
            <person name="Haridas S."/>
            <person name="Albert R."/>
            <person name="Binder M."/>
            <person name="Bloem J."/>
            <person name="Labutti K."/>
            <person name="Salamov A."/>
            <person name="Andreopoulos B."/>
            <person name="Baker S.E."/>
            <person name="Barry K."/>
            <person name="Bills G."/>
            <person name="Bluhm B.H."/>
            <person name="Cannon C."/>
            <person name="Castanera R."/>
            <person name="Culley D.E."/>
            <person name="Daum C."/>
            <person name="Ezra D."/>
            <person name="Gonzalez J.B."/>
            <person name="Henrissat B."/>
            <person name="Kuo A."/>
            <person name="Liang C."/>
            <person name="Lipzen A."/>
            <person name="Lutzoni F."/>
            <person name="Magnuson J."/>
            <person name="Mondo S."/>
            <person name="Nolan M."/>
            <person name="Ohm R."/>
            <person name="Pangilinan J."/>
            <person name="Park H.-J."/>
            <person name="Ramirez L."/>
            <person name="Alfaro M."/>
            <person name="Sun H."/>
            <person name="Tritt A."/>
            <person name="Yoshinaga Y."/>
            <person name="Zwiers L.-H."/>
            <person name="Turgeon B.G."/>
            <person name="Goodwin S.B."/>
            <person name="Spatafora J.W."/>
            <person name="Crous P.W."/>
            <person name="Grigoriev I.V."/>
        </authorList>
    </citation>
    <scope>NUCLEOTIDE SEQUENCE</scope>
    <source>
        <strain evidence="1">P77</strain>
    </source>
</reference>
<accession>A0A6A5K1C5</accession>
<keyword evidence="2" id="KW-1185">Reference proteome</keyword>
<proteinExistence type="predicted"/>
<dbReference type="EMBL" id="ML975420">
    <property type="protein sequence ID" value="KAF1829876.1"/>
    <property type="molecule type" value="Genomic_DNA"/>
</dbReference>
<sequence length="383" mass="42689">MSPYQQLFSTNAVLSVFRNLRNTKDHNDLLLTFQYHQDDVRGQRGQKYGKSGITEATSEVPVSDGRAVDVGGKSIGFVRLTDLSPTLQSSLTQNPLIQIRHLAAGLSRQMSKIELQMADNAPFANGKNLYTGSEIAQRFLPPIQTLFEQRPIPQRMIFELLMELKDLVYMGMVGSSKEVLEWEVDGAAIGALEEIDDAIVRAVTPVVPAVESSQRKELETGHKRHLKRKPSNLISASLTSQQPVSFLLAAPEELLYSLESLKTTALASTHLPLPIPDLCAHAIITLRRLAPRQTLSEFSQQKKRRVGRCAEYARCMKWAGTHWRQNGGCRRGCKNEDEDPENLPSWHRSSRWFDERGSGTFMVGGGRAMVRDDGFGVVKMAAS</sequence>
<gene>
    <name evidence="1" type="ORF">BDW02DRAFT_610164</name>
</gene>
<dbReference type="OrthoDB" id="3886371at2759"/>
<evidence type="ECO:0000313" key="1">
    <source>
        <dbReference type="EMBL" id="KAF1829876.1"/>
    </source>
</evidence>